<dbReference type="PANTHER" id="PTHR35936:SF17">
    <property type="entry name" value="ARGININE-BINDING EXTRACELLULAR PROTEIN ARTP"/>
    <property type="match status" value="1"/>
</dbReference>
<dbReference type="Pfam" id="PF00497">
    <property type="entry name" value="SBP_bac_3"/>
    <property type="match status" value="1"/>
</dbReference>
<organism evidence="3">
    <name type="scientific">Phaeodactylum tricornutum</name>
    <name type="common">Diatom</name>
    <dbReference type="NCBI Taxonomy" id="2850"/>
    <lineage>
        <taxon>Eukaryota</taxon>
        <taxon>Sar</taxon>
        <taxon>Stramenopiles</taxon>
        <taxon>Ochrophyta</taxon>
        <taxon>Bacillariophyta</taxon>
        <taxon>Bacillariophyceae</taxon>
        <taxon>Bacillariophycidae</taxon>
        <taxon>Naviculales</taxon>
        <taxon>Phaeodactylaceae</taxon>
        <taxon>Phaeodactylum</taxon>
    </lineage>
</organism>
<dbReference type="PANTHER" id="PTHR35936">
    <property type="entry name" value="MEMBRANE-BOUND LYTIC MUREIN TRANSGLYCOSYLASE F"/>
    <property type="match status" value="1"/>
</dbReference>
<reference evidence="3" key="1">
    <citation type="submission" date="2022-02" db="EMBL/GenBank/DDBJ databases">
        <authorList>
            <person name="Giguere J D."/>
        </authorList>
    </citation>
    <scope>NUCLEOTIDE SEQUENCE</scope>
    <source>
        <strain evidence="3">CCAP 1055/1</strain>
    </source>
</reference>
<accession>A0A8J9XDK7</accession>
<dbReference type="SUPFAM" id="SSF53850">
    <property type="entry name" value="Periplasmic binding protein-like II"/>
    <property type="match status" value="1"/>
</dbReference>
<evidence type="ECO:0000259" key="2">
    <source>
        <dbReference type="SMART" id="SM00062"/>
    </source>
</evidence>
<evidence type="ECO:0000256" key="1">
    <source>
        <dbReference type="ARBA" id="ARBA00022729"/>
    </source>
</evidence>
<proteinExistence type="predicted"/>
<evidence type="ECO:0000313" key="3">
    <source>
        <dbReference type="EMBL" id="CAG9294468.1"/>
    </source>
</evidence>
<dbReference type="Proteomes" id="UP000836788">
    <property type="component" value="Chromosome 9"/>
</dbReference>
<keyword evidence="1" id="KW-0732">Signal</keyword>
<dbReference type="Gene3D" id="3.40.190.10">
    <property type="entry name" value="Periplasmic binding protein-like II"/>
    <property type="match status" value="2"/>
</dbReference>
<dbReference type="CDD" id="cd13623">
    <property type="entry name" value="PBP2_AA_hypothetical"/>
    <property type="match status" value="1"/>
</dbReference>
<name>A0A8J9XDK7_PHATR</name>
<feature type="domain" description="Solute-binding protein family 3/N-terminal" evidence="2">
    <location>
        <begin position="19"/>
        <end position="234"/>
    </location>
</feature>
<dbReference type="AlphaFoldDB" id="A0A8J9XDK7"/>
<dbReference type="SMART" id="SM00062">
    <property type="entry name" value="PBPb"/>
    <property type="match status" value="1"/>
</dbReference>
<dbReference type="EMBL" id="OU594950">
    <property type="protein sequence ID" value="CAG9294468.1"/>
    <property type="molecule type" value="Genomic_DNA"/>
</dbReference>
<sequence length="253" mass="27214">MIAKVPSTAVRTQLAPTGVLRAAINLSNFLLVVEREPSPRGPSPRLAQAVAEALGVPLQLVLFETPSEVAEAAKDNVWDVANIGNEPQRAEHIDFTSAYVEIAATYLVRQGSKLKTATDVDCPGNRVAVKKGSAYGLWLENNMSTAELVALPGSDDEVFAAFAGQHFDALAGLRPGLLKQQLKLSGSKITEGHFTAVQQAVGLRKGKPEALEWLQNFVEDAKRDGLIESWIQSYGLQGKLSVAPLESLCQRSL</sequence>
<dbReference type="InterPro" id="IPR001638">
    <property type="entry name" value="Solute-binding_3/MltF_N"/>
</dbReference>
<gene>
    <name evidence="3" type="ORF">PTTT1_LOCUS54773</name>
</gene>
<protein>
    <recommendedName>
        <fullName evidence="2">Solute-binding protein family 3/N-terminal domain-containing protein</fullName>
    </recommendedName>
</protein>